<dbReference type="GO" id="GO:0004888">
    <property type="term" value="F:transmembrane signaling receptor activity"/>
    <property type="evidence" value="ECO:0007669"/>
    <property type="project" value="InterPro"/>
</dbReference>
<evidence type="ECO:0000259" key="10">
    <source>
        <dbReference type="PROSITE" id="PS50111"/>
    </source>
</evidence>
<evidence type="ECO:0000313" key="12">
    <source>
        <dbReference type="EMBL" id="SQH75002.1"/>
    </source>
</evidence>
<dbReference type="AlphaFoldDB" id="A0A330LYG4"/>
<evidence type="ECO:0000256" key="5">
    <source>
        <dbReference type="ARBA" id="ARBA00023224"/>
    </source>
</evidence>
<evidence type="ECO:0000256" key="6">
    <source>
        <dbReference type="ARBA" id="ARBA00029447"/>
    </source>
</evidence>
<keyword evidence="2 9" id="KW-0812">Transmembrane</keyword>
<feature type="domain" description="HAMP" evidence="11">
    <location>
        <begin position="204"/>
        <end position="258"/>
    </location>
</feature>
<feature type="transmembrane region" description="Helical" evidence="9">
    <location>
        <begin position="184"/>
        <end position="203"/>
    </location>
</feature>
<dbReference type="InterPro" id="IPR004090">
    <property type="entry name" value="Chemotax_Me-accpt_rcpt"/>
</dbReference>
<evidence type="ECO:0000256" key="3">
    <source>
        <dbReference type="ARBA" id="ARBA00022989"/>
    </source>
</evidence>
<dbReference type="GO" id="GO:0007165">
    <property type="term" value="P:signal transduction"/>
    <property type="evidence" value="ECO:0007669"/>
    <property type="project" value="UniProtKB-KW"/>
</dbReference>
<sequence length="536" mass="58068">MSLSIKNKIISLTALSFIGFSSITLVGSDALSDNTEIVEDIHHIIYPIMNLASVNQVKLDQLSERFNLAVTIGDEELLDTNAETLKQMLDAFEQQQMLLPSQSNTINSLSEDTSLYFNKARHIAQAMIDEEIDLSQVVILAAQSNQILNKLKQDIASFRDARAQDFEASVLQLSQSNNDAKNTMGLLGVIALFLVSIVGWLVFSGIRKDLNTITTKMYDIAQGDGDLTARIVHEKNDELKGLSNAFNQFVEKLQKNITETISNVTQLNDISCTLVSTSETTSSLSEKQNQAVEEVSNALSQLSDAARDIAQNANDASAAARSASEQALLGEKQVQSTIISVKELTEDVNTAAQVVTQLDSSTQSAGSILDSISSIAEQTNLLALNAAIEAARAGEQGRGFAVVADEVRTLAARTQASTQEIKAVLVELQERAKEASTIILNSAEKASSCVAESLLAEQSLQQITSHVKEITERNEMIAAATEEQEQTSSHIDQHVNEIKKMAEGTARSIGEVNTVAQHIDRVTGNLSNLTSQFKVI</sequence>
<dbReference type="PANTHER" id="PTHR32089">
    <property type="entry name" value="METHYL-ACCEPTING CHEMOTAXIS PROTEIN MCPB"/>
    <property type="match status" value="1"/>
</dbReference>
<evidence type="ECO:0000256" key="1">
    <source>
        <dbReference type="ARBA" id="ARBA00004141"/>
    </source>
</evidence>
<reference evidence="13" key="1">
    <citation type="submission" date="2018-06" db="EMBL/GenBank/DDBJ databases">
        <authorList>
            <person name="Cea G.-C."/>
            <person name="William W."/>
        </authorList>
    </citation>
    <scope>NUCLEOTIDE SEQUENCE [LARGE SCALE GENOMIC DNA]</scope>
    <source>
        <strain evidence="13">DB21MT-2</strain>
    </source>
</reference>
<evidence type="ECO:0000256" key="4">
    <source>
        <dbReference type="ARBA" id="ARBA00023136"/>
    </source>
</evidence>
<feature type="coiled-coil region" evidence="8">
    <location>
        <begin position="250"/>
        <end position="312"/>
    </location>
</feature>
<protein>
    <submittedName>
        <fullName evidence="12">Methyl-accepting chemotaxis protein</fullName>
    </submittedName>
</protein>
<feature type="domain" description="Methyl-accepting transducer" evidence="10">
    <location>
        <begin position="263"/>
        <end position="499"/>
    </location>
</feature>
<dbReference type="SUPFAM" id="SSF58104">
    <property type="entry name" value="Methyl-accepting chemotaxis protein (MCP) signaling domain"/>
    <property type="match status" value="1"/>
</dbReference>
<dbReference type="InterPro" id="IPR004089">
    <property type="entry name" value="MCPsignal_dom"/>
</dbReference>
<keyword evidence="4 9" id="KW-0472">Membrane</keyword>
<dbReference type="RefSeq" id="WP_197713533.1">
    <property type="nucleotide sequence ID" value="NZ_LS483452.1"/>
</dbReference>
<dbReference type="PRINTS" id="PR00260">
    <property type="entry name" value="CHEMTRNSDUCR"/>
</dbReference>
<keyword evidence="5 7" id="KW-0807">Transducer</keyword>
<dbReference type="SMART" id="SM00283">
    <property type="entry name" value="MA"/>
    <property type="match status" value="1"/>
</dbReference>
<dbReference type="Proteomes" id="UP000250123">
    <property type="component" value="Chromosome SHEWBE"/>
</dbReference>
<dbReference type="Pfam" id="PF00672">
    <property type="entry name" value="HAMP"/>
    <property type="match status" value="1"/>
</dbReference>
<evidence type="ECO:0000313" key="13">
    <source>
        <dbReference type="Proteomes" id="UP000250123"/>
    </source>
</evidence>
<name>A0A330LYG4_9GAMM</name>
<evidence type="ECO:0000256" key="7">
    <source>
        <dbReference type="PROSITE-ProRule" id="PRU00284"/>
    </source>
</evidence>
<dbReference type="Gene3D" id="1.10.287.950">
    <property type="entry name" value="Methyl-accepting chemotaxis protein"/>
    <property type="match status" value="1"/>
</dbReference>
<gene>
    <name evidence="12" type="ORF">SHEWBE_1033</name>
</gene>
<organism evidence="12 13">
    <name type="scientific">Shewanella benthica</name>
    <dbReference type="NCBI Taxonomy" id="43661"/>
    <lineage>
        <taxon>Bacteria</taxon>
        <taxon>Pseudomonadati</taxon>
        <taxon>Pseudomonadota</taxon>
        <taxon>Gammaproteobacteria</taxon>
        <taxon>Alteromonadales</taxon>
        <taxon>Shewanellaceae</taxon>
        <taxon>Shewanella</taxon>
    </lineage>
</organism>
<evidence type="ECO:0000256" key="9">
    <source>
        <dbReference type="SAM" id="Phobius"/>
    </source>
</evidence>
<comment type="similarity">
    <text evidence="6">Belongs to the methyl-accepting chemotaxis (MCP) protein family.</text>
</comment>
<dbReference type="InterPro" id="IPR003660">
    <property type="entry name" value="HAMP_dom"/>
</dbReference>
<keyword evidence="3 9" id="KW-1133">Transmembrane helix</keyword>
<evidence type="ECO:0000259" key="11">
    <source>
        <dbReference type="PROSITE" id="PS50885"/>
    </source>
</evidence>
<evidence type="ECO:0000256" key="8">
    <source>
        <dbReference type="SAM" id="Coils"/>
    </source>
</evidence>
<dbReference type="Pfam" id="PF00015">
    <property type="entry name" value="MCPsignal"/>
    <property type="match status" value="1"/>
</dbReference>
<proteinExistence type="inferred from homology"/>
<dbReference type="GO" id="GO:0016020">
    <property type="term" value="C:membrane"/>
    <property type="evidence" value="ECO:0007669"/>
    <property type="project" value="UniProtKB-SubCell"/>
</dbReference>
<dbReference type="GO" id="GO:0006935">
    <property type="term" value="P:chemotaxis"/>
    <property type="evidence" value="ECO:0007669"/>
    <property type="project" value="InterPro"/>
</dbReference>
<dbReference type="KEGG" id="sbk:SHEWBE_1033"/>
<keyword evidence="8" id="KW-0175">Coiled coil</keyword>
<dbReference type="SMART" id="SM00304">
    <property type="entry name" value="HAMP"/>
    <property type="match status" value="1"/>
</dbReference>
<comment type="subcellular location">
    <subcellularLocation>
        <location evidence="1">Membrane</location>
        <topology evidence="1">Multi-pass membrane protein</topology>
    </subcellularLocation>
</comment>
<dbReference type="EMBL" id="LS483452">
    <property type="protein sequence ID" value="SQH75002.1"/>
    <property type="molecule type" value="Genomic_DNA"/>
</dbReference>
<dbReference type="PROSITE" id="PS50111">
    <property type="entry name" value="CHEMOTAXIS_TRANSDUC_2"/>
    <property type="match status" value="1"/>
</dbReference>
<dbReference type="FunFam" id="1.10.287.950:FF:000001">
    <property type="entry name" value="Methyl-accepting chemotaxis sensory transducer"/>
    <property type="match status" value="1"/>
</dbReference>
<accession>A0A330LYG4</accession>
<evidence type="ECO:0000256" key="2">
    <source>
        <dbReference type="ARBA" id="ARBA00022692"/>
    </source>
</evidence>
<dbReference type="CDD" id="cd06225">
    <property type="entry name" value="HAMP"/>
    <property type="match status" value="1"/>
</dbReference>
<dbReference type="PANTHER" id="PTHR32089:SF119">
    <property type="entry name" value="METHYL-ACCEPTING CHEMOTAXIS PROTEIN CTPL"/>
    <property type="match status" value="1"/>
</dbReference>
<dbReference type="PROSITE" id="PS50885">
    <property type="entry name" value="HAMP"/>
    <property type="match status" value="1"/>
</dbReference>